<reference evidence="8 9" key="1">
    <citation type="submission" date="2018-08" db="EMBL/GenBank/DDBJ databases">
        <title>Acidipila sp. 4G-K13, an acidobacterium isolated from forest soil.</title>
        <authorList>
            <person name="Gao Z.-H."/>
            <person name="Qiu L.-H."/>
        </authorList>
    </citation>
    <scope>NUCLEOTIDE SEQUENCE [LARGE SCALE GENOMIC DNA]</scope>
    <source>
        <strain evidence="8 9">4G-K13</strain>
    </source>
</reference>
<evidence type="ECO:0000259" key="7">
    <source>
        <dbReference type="Pfam" id="PF24986"/>
    </source>
</evidence>
<dbReference type="GO" id="GO:0042274">
    <property type="term" value="P:ribosomal small subunit biogenesis"/>
    <property type="evidence" value="ECO:0007669"/>
    <property type="project" value="UniProtKB-UniRule"/>
</dbReference>
<dbReference type="NCBIfam" id="TIGR02273">
    <property type="entry name" value="16S_RimM"/>
    <property type="match status" value="1"/>
</dbReference>
<dbReference type="Pfam" id="PF01782">
    <property type="entry name" value="RimM"/>
    <property type="match status" value="1"/>
</dbReference>
<evidence type="ECO:0000313" key="9">
    <source>
        <dbReference type="Proteomes" id="UP000264702"/>
    </source>
</evidence>
<evidence type="ECO:0000256" key="5">
    <source>
        <dbReference type="HAMAP-Rule" id="MF_00014"/>
    </source>
</evidence>
<comment type="similarity">
    <text evidence="5">Belongs to the RimM family.</text>
</comment>
<dbReference type="InterPro" id="IPR002676">
    <property type="entry name" value="RimM_N"/>
</dbReference>
<comment type="function">
    <text evidence="5">An accessory protein needed during the final step in the assembly of 30S ribosomal subunit, possibly for assembly of the head region. Essential for efficient processing of 16S rRNA. May be needed both before and after RbfA during the maturation of 16S rRNA. It has affinity for free ribosomal 30S subunits but not for 70S ribosomes.</text>
</comment>
<keyword evidence="3 5" id="KW-0698">rRNA processing</keyword>
<evidence type="ECO:0000256" key="3">
    <source>
        <dbReference type="ARBA" id="ARBA00022552"/>
    </source>
</evidence>
<evidence type="ECO:0000256" key="4">
    <source>
        <dbReference type="ARBA" id="ARBA00023186"/>
    </source>
</evidence>
<protein>
    <recommendedName>
        <fullName evidence="5">Ribosome maturation factor RimM</fullName>
    </recommendedName>
</protein>
<dbReference type="GO" id="GO:0043022">
    <property type="term" value="F:ribosome binding"/>
    <property type="evidence" value="ECO:0007669"/>
    <property type="project" value="InterPro"/>
</dbReference>
<proteinExistence type="inferred from homology"/>
<dbReference type="PANTHER" id="PTHR33692:SF1">
    <property type="entry name" value="RIBOSOME MATURATION FACTOR RIMM"/>
    <property type="match status" value="1"/>
</dbReference>
<evidence type="ECO:0000313" key="8">
    <source>
        <dbReference type="EMBL" id="RFU15140.1"/>
    </source>
</evidence>
<evidence type="ECO:0000256" key="2">
    <source>
        <dbReference type="ARBA" id="ARBA00022517"/>
    </source>
</evidence>
<accession>A0A372IJJ0</accession>
<dbReference type="EMBL" id="QVQT01000007">
    <property type="protein sequence ID" value="RFU15140.1"/>
    <property type="molecule type" value="Genomic_DNA"/>
</dbReference>
<dbReference type="GO" id="GO:0006364">
    <property type="term" value="P:rRNA processing"/>
    <property type="evidence" value="ECO:0007669"/>
    <property type="project" value="UniProtKB-UniRule"/>
</dbReference>
<name>A0A372IJJ0_9BACT</name>
<evidence type="ECO:0000259" key="6">
    <source>
        <dbReference type="Pfam" id="PF01782"/>
    </source>
</evidence>
<sequence length="204" mass="23289">MPPSDWVIVARLLRTHGRRGEIIADILTDFPERFEERRRLFLIPPERLHSRPREIELESHWFFRSKIVFKFKGIESINDAEPLRGFEVAVPQSERAPLEEGSVYVGDLIGCHVIDLGRNGVDIGEVVDVDSASSSTSLLVVRRPSSGPGKRKEQDALIPFAKAWLEAIDVEQQRIEMRLPAGLLEINAPMTKEEQREIETRNKE</sequence>
<comment type="subcellular location">
    <subcellularLocation>
        <location evidence="5">Cytoplasm</location>
    </subcellularLocation>
</comment>
<comment type="domain">
    <text evidence="5">The PRC barrel domain binds ribosomal protein uS19.</text>
</comment>
<dbReference type="Gene3D" id="2.30.30.240">
    <property type="entry name" value="PRC-barrel domain"/>
    <property type="match status" value="1"/>
</dbReference>
<dbReference type="InterPro" id="IPR009000">
    <property type="entry name" value="Transl_B-barrel_sf"/>
</dbReference>
<comment type="caution">
    <text evidence="8">The sequence shown here is derived from an EMBL/GenBank/DDBJ whole genome shotgun (WGS) entry which is preliminary data.</text>
</comment>
<keyword evidence="9" id="KW-1185">Reference proteome</keyword>
<dbReference type="HAMAP" id="MF_00014">
    <property type="entry name" value="Ribosome_mat_RimM"/>
    <property type="match status" value="1"/>
</dbReference>
<dbReference type="SUPFAM" id="SSF50447">
    <property type="entry name" value="Translation proteins"/>
    <property type="match status" value="1"/>
</dbReference>
<dbReference type="GO" id="GO:0005840">
    <property type="term" value="C:ribosome"/>
    <property type="evidence" value="ECO:0007669"/>
    <property type="project" value="InterPro"/>
</dbReference>
<evidence type="ECO:0000256" key="1">
    <source>
        <dbReference type="ARBA" id="ARBA00022490"/>
    </source>
</evidence>
<dbReference type="AlphaFoldDB" id="A0A372IJJ0"/>
<dbReference type="InterPro" id="IPR036976">
    <property type="entry name" value="RimM_N_sf"/>
</dbReference>
<dbReference type="Gene3D" id="2.40.30.60">
    <property type="entry name" value="RimM"/>
    <property type="match status" value="1"/>
</dbReference>
<dbReference type="GO" id="GO:0005737">
    <property type="term" value="C:cytoplasm"/>
    <property type="evidence" value="ECO:0007669"/>
    <property type="project" value="UniProtKB-SubCell"/>
</dbReference>
<keyword evidence="1 5" id="KW-0963">Cytoplasm</keyword>
<gene>
    <name evidence="5 8" type="primary">rimM</name>
    <name evidence="8" type="ORF">D0Y96_18550</name>
</gene>
<organism evidence="8 9">
    <name type="scientific">Paracidobacterium acidisoli</name>
    <dbReference type="NCBI Taxonomy" id="2303751"/>
    <lineage>
        <taxon>Bacteria</taxon>
        <taxon>Pseudomonadati</taxon>
        <taxon>Acidobacteriota</taxon>
        <taxon>Terriglobia</taxon>
        <taxon>Terriglobales</taxon>
        <taxon>Acidobacteriaceae</taxon>
        <taxon>Paracidobacterium</taxon>
    </lineage>
</organism>
<dbReference type="PANTHER" id="PTHR33692">
    <property type="entry name" value="RIBOSOME MATURATION FACTOR RIMM"/>
    <property type="match status" value="1"/>
</dbReference>
<dbReference type="SUPFAM" id="SSF50346">
    <property type="entry name" value="PRC-barrel domain"/>
    <property type="match status" value="1"/>
</dbReference>
<comment type="subunit">
    <text evidence="5">Binds ribosomal protein uS19.</text>
</comment>
<dbReference type="Pfam" id="PF24986">
    <property type="entry name" value="PRC_RimM"/>
    <property type="match status" value="1"/>
</dbReference>
<dbReference type="InterPro" id="IPR011961">
    <property type="entry name" value="RimM"/>
</dbReference>
<dbReference type="InterPro" id="IPR056792">
    <property type="entry name" value="PRC_RimM"/>
</dbReference>
<dbReference type="OrthoDB" id="9810331at2"/>
<dbReference type="InterPro" id="IPR011033">
    <property type="entry name" value="PRC_barrel-like_sf"/>
</dbReference>
<keyword evidence="4 5" id="KW-0143">Chaperone</keyword>
<keyword evidence="2 5" id="KW-0690">Ribosome biogenesis</keyword>
<feature type="domain" description="RimM N-terminal" evidence="6">
    <location>
        <begin position="9"/>
        <end position="93"/>
    </location>
</feature>
<dbReference type="RefSeq" id="WP_117302990.1">
    <property type="nucleotide sequence ID" value="NZ_QVQT02000007.1"/>
</dbReference>
<feature type="domain" description="Ribosome maturation factor RimM PRC barrel" evidence="7">
    <location>
        <begin position="107"/>
        <end position="183"/>
    </location>
</feature>
<dbReference type="Proteomes" id="UP000264702">
    <property type="component" value="Unassembled WGS sequence"/>
</dbReference>